<feature type="region of interest" description="Disordered" evidence="1">
    <location>
        <begin position="1"/>
        <end position="25"/>
    </location>
</feature>
<evidence type="ECO:0000313" key="3">
    <source>
        <dbReference type="Proteomes" id="UP000266272"/>
    </source>
</evidence>
<sequence length="356" mass="40261">MTPRAYTRSSEKPPPSGEANPEVIPDLTASEIRQARRKVQNRLNQRAHRIIGAQGSRAREKKVVGGTGQPYRVHRWRVDDGSDDMPILKPRGNPKDTKTKSAPSNQLVLRNRSPPPSEPPSKDPHPHRALVSVSATSRPGRTSPSWLGFNYCLLSDHLLHLIHFNVLRGLSYNKKVIKPGTFRECHNAATLQLKRFLPPPSDSGSTVVFSLPESLTPTNLQISHPHSTWIDVFPFPKMRDNLIRWENCFDHAEFLTDLLGNLINCLTAMPCKTTHTPWGSRAQTTAREEDVDDTPTDRRGLILWGEPYQRESWEVTPGFLRRWSWVVDGCGELIESSNKWRTARGETPLRMAVLSQ</sequence>
<evidence type="ECO:0008006" key="4">
    <source>
        <dbReference type="Google" id="ProtNLM"/>
    </source>
</evidence>
<dbReference type="EMBL" id="PXOA01000151">
    <property type="protein sequence ID" value="RFU79561.1"/>
    <property type="molecule type" value="Genomic_DNA"/>
</dbReference>
<reference evidence="2 3" key="1">
    <citation type="journal article" date="2018" name="PLoS Pathog.">
        <title>Evolution of structural diversity of trichothecenes, a family of toxins produced by plant pathogenic and entomopathogenic fungi.</title>
        <authorList>
            <person name="Proctor R.H."/>
            <person name="McCormick S.P."/>
            <person name="Kim H.S."/>
            <person name="Cardoza R.E."/>
            <person name="Stanley A.M."/>
            <person name="Lindo L."/>
            <person name="Kelly A."/>
            <person name="Brown D.W."/>
            <person name="Lee T."/>
            <person name="Vaughan M.M."/>
            <person name="Alexander N.J."/>
            <person name="Busman M."/>
            <person name="Gutierrez S."/>
        </authorList>
    </citation>
    <scope>NUCLEOTIDE SEQUENCE [LARGE SCALE GENOMIC DNA]</scope>
    <source>
        <strain evidence="2 3">IBT 40837</strain>
    </source>
</reference>
<feature type="compositionally biased region" description="Basic residues" evidence="1">
    <location>
        <begin position="37"/>
        <end position="49"/>
    </location>
</feature>
<proteinExistence type="predicted"/>
<dbReference type="PANTHER" id="PTHR38116:SF1">
    <property type="entry name" value="BZIP DOMAIN-CONTAINING PROTEIN"/>
    <property type="match status" value="1"/>
</dbReference>
<organism evidence="2 3">
    <name type="scientific">Trichoderma arundinaceum</name>
    <dbReference type="NCBI Taxonomy" id="490622"/>
    <lineage>
        <taxon>Eukaryota</taxon>
        <taxon>Fungi</taxon>
        <taxon>Dikarya</taxon>
        <taxon>Ascomycota</taxon>
        <taxon>Pezizomycotina</taxon>
        <taxon>Sordariomycetes</taxon>
        <taxon>Hypocreomycetidae</taxon>
        <taxon>Hypocreales</taxon>
        <taxon>Hypocreaceae</taxon>
        <taxon>Trichoderma</taxon>
    </lineage>
</organism>
<dbReference type="Proteomes" id="UP000266272">
    <property type="component" value="Unassembled WGS sequence"/>
</dbReference>
<evidence type="ECO:0000256" key="1">
    <source>
        <dbReference type="SAM" id="MobiDB-lite"/>
    </source>
</evidence>
<dbReference type="InterPro" id="IPR021833">
    <property type="entry name" value="DUF3425"/>
</dbReference>
<name>A0A395NVQ5_TRIAR</name>
<comment type="caution">
    <text evidence="2">The sequence shown here is derived from an EMBL/GenBank/DDBJ whole genome shotgun (WGS) entry which is preliminary data.</text>
</comment>
<dbReference type="PANTHER" id="PTHR38116">
    <property type="entry name" value="CHROMOSOME 7, WHOLE GENOME SHOTGUN SEQUENCE"/>
    <property type="match status" value="1"/>
</dbReference>
<dbReference type="OrthoDB" id="125347at2759"/>
<accession>A0A395NVQ5</accession>
<feature type="region of interest" description="Disordered" evidence="1">
    <location>
        <begin position="37"/>
        <end position="140"/>
    </location>
</feature>
<feature type="region of interest" description="Disordered" evidence="1">
    <location>
        <begin position="277"/>
        <end position="296"/>
    </location>
</feature>
<dbReference type="AlphaFoldDB" id="A0A395NVQ5"/>
<dbReference type="STRING" id="490622.A0A395NVQ5"/>
<evidence type="ECO:0000313" key="2">
    <source>
        <dbReference type="EMBL" id="RFU79561.1"/>
    </source>
</evidence>
<gene>
    <name evidence="2" type="ORF">TARUN_2670</name>
</gene>
<protein>
    <recommendedName>
        <fullName evidence="4">BZIP domain-containing protein</fullName>
    </recommendedName>
</protein>
<dbReference type="Pfam" id="PF11905">
    <property type="entry name" value="DUF3425"/>
    <property type="match status" value="1"/>
</dbReference>
<keyword evidence="3" id="KW-1185">Reference proteome</keyword>